<dbReference type="InterPro" id="IPR042523">
    <property type="entry name" value="Atg7_N_2"/>
</dbReference>
<keyword evidence="7" id="KW-0963">Cytoplasm</keyword>
<evidence type="ECO:0000256" key="7">
    <source>
        <dbReference type="RuleBase" id="RU366022"/>
    </source>
</evidence>
<dbReference type="Pfam" id="PF00899">
    <property type="entry name" value="ThiF"/>
    <property type="match status" value="1"/>
</dbReference>
<evidence type="ECO:0000259" key="10">
    <source>
        <dbReference type="Pfam" id="PF16420"/>
    </source>
</evidence>
<comment type="caution">
    <text evidence="11">The sequence shown here is derived from an EMBL/GenBank/DDBJ whole genome shotgun (WGS) entry which is preliminary data.</text>
</comment>
<comment type="subcellular location">
    <subcellularLocation>
        <location evidence="7">Cytoplasm</location>
    </subcellularLocation>
    <subcellularLocation>
        <location evidence="7">Preautophagosomal structure</location>
    </subcellularLocation>
</comment>
<dbReference type="EMBL" id="ANFO01000690">
    <property type="protein sequence ID" value="KGQ07397.1"/>
    <property type="molecule type" value="Genomic_DNA"/>
</dbReference>
<dbReference type="InterPro" id="IPR000594">
    <property type="entry name" value="ThiF_NAD_FAD-bd"/>
</dbReference>
<evidence type="ECO:0000256" key="4">
    <source>
        <dbReference type="ARBA" id="ARBA00022927"/>
    </source>
</evidence>
<keyword evidence="3 7" id="KW-0813">Transport</keyword>
<evidence type="ECO:0000313" key="12">
    <source>
        <dbReference type="Proteomes" id="UP000030106"/>
    </source>
</evidence>
<dbReference type="Gene3D" id="3.40.140.100">
    <property type="entry name" value="Ubiquitin-like modifier-activating enzyme ATG7 C-terminal domain"/>
    <property type="match status" value="1"/>
</dbReference>
<keyword evidence="7" id="KW-0833">Ubl conjugation pathway</keyword>
<dbReference type="GO" id="GO:0019779">
    <property type="term" value="F:Atg8 activating enzyme activity"/>
    <property type="evidence" value="ECO:0007669"/>
    <property type="project" value="TreeGrafter"/>
</dbReference>
<dbReference type="GO" id="GO:0000422">
    <property type="term" value="P:autophagy of mitochondrion"/>
    <property type="evidence" value="ECO:0007669"/>
    <property type="project" value="TreeGrafter"/>
</dbReference>
<proteinExistence type="inferred from homology"/>
<organism evidence="11 12">
    <name type="scientific">Beauveria bassiana D1-5</name>
    <dbReference type="NCBI Taxonomy" id="1245745"/>
    <lineage>
        <taxon>Eukaryota</taxon>
        <taxon>Fungi</taxon>
        <taxon>Dikarya</taxon>
        <taxon>Ascomycota</taxon>
        <taxon>Pezizomycotina</taxon>
        <taxon>Sordariomycetes</taxon>
        <taxon>Hypocreomycetidae</taxon>
        <taxon>Hypocreales</taxon>
        <taxon>Cordycipitaceae</taxon>
        <taxon>Beauveria</taxon>
    </lineage>
</organism>
<evidence type="ECO:0000256" key="5">
    <source>
        <dbReference type="ARBA" id="ARBA00023006"/>
    </source>
</evidence>
<dbReference type="HOGENOM" id="CLU_012998_2_1_1"/>
<dbReference type="OrthoDB" id="338614at2759"/>
<feature type="region of interest" description="Disordered" evidence="8">
    <location>
        <begin position="590"/>
        <end position="612"/>
    </location>
</feature>
<evidence type="ECO:0000313" key="11">
    <source>
        <dbReference type="EMBL" id="KGQ07397.1"/>
    </source>
</evidence>
<keyword evidence="5 7" id="KW-0072">Autophagy</keyword>
<keyword evidence="4 7" id="KW-0653">Protein transport</keyword>
<dbReference type="GO" id="GO:0015031">
    <property type="term" value="P:protein transport"/>
    <property type="evidence" value="ECO:0007669"/>
    <property type="project" value="UniProtKB-UniRule"/>
</dbReference>
<feature type="active site" description="Glycyl thioester intermediate" evidence="6">
    <location>
        <position position="561"/>
    </location>
</feature>
<feature type="region of interest" description="Disordered" evidence="8">
    <location>
        <begin position="683"/>
        <end position="705"/>
    </location>
</feature>
<dbReference type="Gene3D" id="3.40.140.70">
    <property type="entry name" value="Ubiquitin-like modifier-activating enzyme ATG7 N-terminal domain"/>
    <property type="match status" value="1"/>
</dbReference>
<dbReference type="GO" id="GO:0032446">
    <property type="term" value="P:protein modification by small protein conjugation"/>
    <property type="evidence" value="ECO:0007669"/>
    <property type="project" value="TreeGrafter"/>
</dbReference>
<dbReference type="Proteomes" id="UP000030106">
    <property type="component" value="Unassembled WGS sequence"/>
</dbReference>
<dbReference type="InterPro" id="IPR035985">
    <property type="entry name" value="Ubiquitin-activating_enz"/>
</dbReference>
<evidence type="ECO:0000256" key="3">
    <source>
        <dbReference type="ARBA" id="ARBA00022448"/>
    </source>
</evidence>
<feature type="domain" description="THIF-type NAD/FAD binding fold" evidence="9">
    <location>
        <begin position="359"/>
        <end position="590"/>
    </location>
</feature>
<dbReference type="GO" id="GO:0034727">
    <property type="term" value="P:piecemeal microautophagy of the nucleus"/>
    <property type="evidence" value="ECO:0007669"/>
    <property type="project" value="TreeGrafter"/>
</dbReference>
<dbReference type="PANTHER" id="PTHR10953:SF3">
    <property type="entry name" value="UBIQUITIN-LIKE MODIFIER-ACTIVATING ENZYME ATG7"/>
    <property type="match status" value="1"/>
</dbReference>
<dbReference type="AlphaFoldDB" id="A0A0A2VM33"/>
<evidence type="ECO:0000256" key="8">
    <source>
        <dbReference type="SAM" id="MobiDB-lite"/>
    </source>
</evidence>
<dbReference type="InterPro" id="IPR045886">
    <property type="entry name" value="ThiF/MoeB/HesA"/>
</dbReference>
<dbReference type="Pfam" id="PF16420">
    <property type="entry name" value="ATG7_N"/>
    <property type="match status" value="1"/>
</dbReference>
<sequence>MATPLQFAPFASEIELPFYSALFASKLDYDKLDDSARGVLGLYEPRVEQPEASSKMQILGNALTSKNAPLGTARAEGIIRNVNTLEDFKNMDKTAMLKTAGRQIWDAINDGTIYSVPSLLSSFVILSYADLKKYKFTYWFAFPALHSDPAWRRSGPSERLTPDETTALVDRVGTWRYSVDGREHGFFLAKKVHGPESEDHDEYADEAEEMEPDTEAETAASKLAYHWNVGSLRRFEEGFFNNVAEEDRYICFVDSSTHDEGPSWPLRNLLVLIRQRFRQTRVKILCYRDTRARRHEARSVVLPLEMDAVSSIEMAEMPKVTGWERSRNGKLQAQQANLGEYMDPARLADSSVDLNLKLMKWRLAPELDLDGIKSTKCLLLGAGTLGGYVSRNLLGWGVRKITFVDYGRVSYSNPVRQPLFEFEDCVGGGKPKAEAAAAMLRRIYPGVDAQGHSLAVPMLGHPFTDESRTKADLDRLKTLIDEHDVIFLLMDTRESRWLPTVMGKAAGKIVMNAALGFDSYVVMRHGAETMQEGHLPLGCYFCNDVVAPADSMKDQTLDQQCTVTRPGVAAIASALLVEMLTSLLQHPLRNAAPAPQHPPSSAERDPPTHPLGLVPHQIRGYVSTFTSLVIRGQSYDCCSACSPKVLAAYRADGWQFLRRALQEKDYVAELSGLAEVQRRAEEMAGELDWDDEDEGLGGDDDGELR</sequence>
<dbReference type="GO" id="GO:0006995">
    <property type="term" value="P:cellular response to nitrogen starvation"/>
    <property type="evidence" value="ECO:0007669"/>
    <property type="project" value="TreeGrafter"/>
</dbReference>
<evidence type="ECO:0000256" key="1">
    <source>
        <dbReference type="ARBA" id="ARBA00010931"/>
    </source>
</evidence>
<comment type="function">
    <text evidence="7">E1-like activating enzyme involved in the 2 ubiquitin-like systems required for cytoplasm to vacuole transport (Cvt) and autophagy. Activates ATG12 for its conjugation with ATG5 and ATG8 for its conjugation with phosphatidylethanolamine. Both systems are needed for the ATG8 association to Cvt vesicles and autophagosomes membranes. Autophagy is essential for maintenance of amino acid levels and protein synthesis under nitrogen starvation. Required for selective autophagic degradation of the nucleus (nucleophagy) as well as for mitophagy which contributes to regulate mitochondrial quantity and quality by eliminating the mitochondria to a basal level to fulfill cellular energy requirements and preventing excess ROS production.</text>
</comment>
<evidence type="ECO:0000256" key="6">
    <source>
        <dbReference type="PIRSR" id="PIRSR606285-1"/>
    </source>
</evidence>
<dbReference type="InterPro" id="IPR042522">
    <property type="entry name" value="Atg7_N_1"/>
</dbReference>
<comment type="similarity">
    <text evidence="1 7">Belongs to the ATG7 family.</text>
</comment>
<dbReference type="FunFam" id="3.40.50.720:FF:000243">
    <property type="entry name" value="Ubiquitin-like modifier-activating enzyme ATG7"/>
    <property type="match status" value="1"/>
</dbReference>
<dbReference type="GO" id="GO:0000045">
    <property type="term" value="P:autophagosome assembly"/>
    <property type="evidence" value="ECO:0007669"/>
    <property type="project" value="TreeGrafter"/>
</dbReference>
<name>A0A0A2VM33_BEABA</name>
<evidence type="ECO:0000259" key="9">
    <source>
        <dbReference type="Pfam" id="PF00899"/>
    </source>
</evidence>
<accession>A0A0A2VM33</accession>
<dbReference type="InterPro" id="IPR006285">
    <property type="entry name" value="Atg7"/>
</dbReference>
<dbReference type="InterPro" id="IPR032197">
    <property type="entry name" value="Atg7_N"/>
</dbReference>
<reference evidence="11 12" key="1">
    <citation type="submission" date="2012-10" db="EMBL/GenBank/DDBJ databases">
        <title>Genome sequencing and analysis of entomopathogenic fungi Beauveria bassiana D1-5.</title>
        <authorList>
            <person name="Li Q."/>
            <person name="Wang L."/>
            <person name="Zhang Z."/>
            <person name="Wang Q."/>
            <person name="Ren J."/>
            <person name="Wang M."/>
            <person name="Xu W."/>
            <person name="Wang J."/>
            <person name="Lu Y."/>
            <person name="Du Q."/>
            <person name="Sun Z."/>
        </authorList>
    </citation>
    <scope>NUCLEOTIDE SEQUENCE [LARGE SCALE GENOMIC DNA]</scope>
    <source>
        <strain evidence="11 12">D1-5</strain>
    </source>
</reference>
<dbReference type="GO" id="GO:0019778">
    <property type="term" value="F:Atg12 activating enzyme activity"/>
    <property type="evidence" value="ECO:0007669"/>
    <property type="project" value="TreeGrafter"/>
</dbReference>
<dbReference type="STRING" id="1245745.A0A0A2VM33"/>
<comment type="subunit">
    <text evidence="7">Homodimer.</text>
</comment>
<dbReference type="NCBIfam" id="TIGR01381">
    <property type="entry name" value="E1_like_apg7"/>
    <property type="match status" value="1"/>
</dbReference>
<dbReference type="PANTHER" id="PTHR10953">
    <property type="entry name" value="UBIQUITIN-ACTIVATING ENZYME E1"/>
    <property type="match status" value="1"/>
</dbReference>
<dbReference type="eggNOG" id="KOG2337">
    <property type="taxonomic scope" value="Eukaryota"/>
</dbReference>
<dbReference type="CDD" id="cd01486">
    <property type="entry name" value="Apg7"/>
    <property type="match status" value="1"/>
</dbReference>
<dbReference type="FunFam" id="3.40.140.70:FF:000001">
    <property type="entry name" value="Ubiquitin-like modifier-activating enzyme atg7"/>
    <property type="match status" value="1"/>
</dbReference>
<dbReference type="SUPFAM" id="SSF69572">
    <property type="entry name" value="Activating enzymes of the ubiquitin-like proteins"/>
    <property type="match status" value="1"/>
</dbReference>
<feature type="domain" description="Ubiquitin-like modifier-activating enzyme Atg7 N-terminal" evidence="10">
    <location>
        <begin position="5"/>
        <end position="342"/>
    </location>
</feature>
<dbReference type="GO" id="GO:0000407">
    <property type="term" value="C:phagophore assembly site"/>
    <property type="evidence" value="ECO:0007669"/>
    <property type="project" value="UniProtKB-SubCell"/>
</dbReference>
<evidence type="ECO:0000256" key="2">
    <source>
        <dbReference type="ARBA" id="ARBA00017647"/>
    </source>
</evidence>
<gene>
    <name evidence="11" type="ORF">BBAD15_g7271</name>
</gene>
<dbReference type="Gene3D" id="3.40.50.720">
    <property type="entry name" value="NAD(P)-binding Rossmann-like Domain"/>
    <property type="match status" value="1"/>
</dbReference>
<protein>
    <recommendedName>
        <fullName evidence="2 7">Ubiquitin-like modifier-activating enzyme ATG7</fullName>
    </recommendedName>
    <alternativeName>
        <fullName evidence="7">Autophagy-related protein 7</fullName>
    </alternativeName>
</protein>